<protein>
    <submittedName>
        <fullName evidence="2">Uncharacterized protein</fullName>
    </submittedName>
</protein>
<dbReference type="PANTHER" id="PTHR45835">
    <property type="entry name" value="YALI0A06105P"/>
    <property type="match status" value="1"/>
</dbReference>
<accession>A0AAF0U8Y2</accession>
<proteinExistence type="predicted"/>
<feature type="region of interest" description="Disordered" evidence="1">
    <location>
        <begin position="180"/>
        <end position="222"/>
    </location>
</feature>
<feature type="compositionally biased region" description="Low complexity" evidence="1">
    <location>
        <begin position="191"/>
        <end position="206"/>
    </location>
</feature>
<keyword evidence="3" id="KW-1185">Reference proteome</keyword>
<dbReference type="EMBL" id="CP133619">
    <property type="protein sequence ID" value="WMV41379.1"/>
    <property type="molecule type" value="Genomic_DNA"/>
</dbReference>
<dbReference type="Proteomes" id="UP001234989">
    <property type="component" value="Chromosome 8"/>
</dbReference>
<dbReference type="PANTHER" id="PTHR45835:SF91">
    <property type="entry name" value="RETROTRANSPOSON, TY3-GYPSY SUBCLASS-LIKE PROTEIN"/>
    <property type="match status" value="1"/>
</dbReference>
<reference evidence="2" key="1">
    <citation type="submission" date="2023-08" db="EMBL/GenBank/DDBJ databases">
        <title>A de novo genome assembly of Solanum verrucosum Schlechtendal, a Mexican diploid species geographically isolated from the other diploid A-genome species in potato relatives.</title>
        <authorList>
            <person name="Hosaka K."/>
        </authorList>
    </citation>
    <scope>NUCLEOTIDE SEQUENCE</scope>
    <source>
        <tissue evidence="2">Young leaves</tissue>
    </source>
</reference>
<dbReference type="Gene3D" id="3.30.420.10">
    <property type="entry name" value="Ribonuclease H-like superfamily/Ribonuclease H"/>
    <property type="match status" value="1"/>
</dbReference>
<evidence type="ECO:0000313" key="3">
    <source>
        <dbReference type="Proteomes" id="UP001234989"/>
    </source>
</evidence>
<organism evidence="2 3">
    <name type="scientific">Solanum verrucosum</name>
    <dbReference type="NCBI Taxonomy" id="315347"/>
    <lineage>
        <taxon>Eukaryota</taxon>
        <taxon>Viridiplantae</taxon>
        <taxon>Streptophyta</taxon>
        <taxon>Embryophyta</taxon>
        <taxon>Tracheophyta</taxon>
        <taxon>Spermatophyta</taxon>
        <taxon>Magnoliopsida</taxon>
        <taxon>eudicotyledons</taxon>
        <taxon>Gunneridae</taxon>
        <taxon>Pentapetalae</taxon>
        <taxon>asterids</taxon>
        <taxon>lamiids</taxon>
        <taxon>Solanales</taxon>
        <taxon>Solanaceae</taxon>
        <taxon>Solanoideae</taxon>
        <taxon>Solaneae</taxon>
        <taxon>Solanum</taxon>
    </lineage>
</organism>
<dbReference type="AlphaFoldDB" id="A0AAF0U8Y2"/>
<sequence>MAEERKVENHETHLATRVLPLMLSLARLFIQTLEDMLRVCVIDFKGNWDDHLPLIEFAYINSYHSSMGMALFEALYGKRCRSPIGWLVVGEVSLIWSELISEAIEKVQIIRQRLRTTQSRQKSYAIVGRKDLEIDVHDLDYLKISPMKVVKRFGKKRKLSSRFVGPYKILRCVGKRDEGIIPSPTEKPDVSALPSTSSGPATSTPLVPNMASLTLKGSHISP</sequence>
<dbReference type="GO" id="GO:0003676">
    <property type="term" value="F:nucleic acid binding"/>
    <property type="evidence" value="ECO:0007669"/>
    <property type="project" value="InterPro"/>
</dbReference>
<evidence type="ECO:0000313" key="2">
    <source>
        <dbReference type="EMBL" id="WMV41379.1"/>
    </source>
</evidence>
<dbReference type="InterPro" id="IPR036397">
    <property type="entry name" value="RNaseH_sf"/>
</dbReference>
<gene>
    <name evidence="2" type="ORF">MTR67_034764</name>
</gene>
<name>A0AAF0U8Y2_SOLVR</name>
<evidence type="ECO:0000256" key="1">
    <source>
        <dbReference type="SAM" id="MobiDB-lite"/>
    </source>
</evidence>